<dbReference type="InterPro" id="IPR033705">
    <property type="entry name" value="Anticodon_Ia_Val"/>
</dbReference>
<dbReference type="Pfam" id="PF00133">
    <property type="entry name" value="tRNA-synt_1"/>
    <property type="match status" value="1"/>
</dbReference>
<dbReference type="FunFam" id="1.10.730.10:FF:000009">
    <property type="entry name" value="Valine--tRNA ligase, mitochondrial"/>
    <property type="match status" value="1"/>
</dbReference>
<evidence type="ECO:0000256" key="13">
    <source>
        <dbReference type="ARBA" id="ARBA00047552"/>
    </source>
</evidence>
<dbReference type="PANTHER" id="PTHR11946">
    <property type="entry name" value="VALYL-TRNA SYNTHETASES"/>
    <property type="match status" value="1"/>
</dbReference>
<dbReference type="GO" id="GO:0006438">
    <property type="term" value="P:valyl-tRNA aminoacylation"/>
    <property type="evidence" value="ECO:0007669"/>
    <property type="project" value="InterPro"/>
</dbReference>
<keyword evidence="6 14" id="KW-0436">Ligase</keyword>
<dbReference type="PRINTS" id="PR00986">
    <property type="entry name" value="TRNASYNTHVAL"/>
</dbReference>
<evidence type="ECO:0000256" key="11">
    <source>
        <dbReference type="ARBA" id="ARBA00029936"/>
    </source>
</evidence>
<evidence type="ECO:0000256" key="8">
    <source>
        <dbReference type="ARBA" id="ARBA00022840"/>
    </source>
</evidence>
<dbReference type="FunFam" id="3.90.740.10:FF:000005">
    <property type="entry name" value="Valine--tRNA ligase, mitochondrial"/>
    <property type="match status" value="1"/>
</dbReference>
<dbReference type="FunFam" id="3.40.50.620:FF:000020">
    <property type="entry name" value="Valine--tRNA ligase, mitochondrial"/>
    <property type="match status" value="1"/>
</dbReference>
<feature type="region of interest" description="Disordered" evidence="15">
    <location>
        <begin position="1"/>
        <end position="24"/>
    </location>
</feature>
<sequence>MKERNLIKLSETTAQMDTENLSKSQLRKKEKKEFKLQKYNAKMNKKSAEPKKVKDSQVKFDDIIYKKNTIKGEKKDTSEFPSKYSPIYVEKCWLDWWIEKGFFEPQGNGEPFTIIIPPPNITGNLHLGHALTTAIEDSLVRWNRMLGKRVLYNPGCDHAGIATQIVVEKIIKNTENKSRHDIGRENFIEKVYEWKDEKMDSIYSQLKMLGGSYDWTRPVFSMDAKCVNAVKKAFIDFHEEGLIFRKFRLVNWSCSLKSAISNIEVDKLEISGPTYVKVPGYNSVKFGTIIYFAYKLFDSDDEIIVATTRIETMLADKAIAVNPKDERYLKYHGKFVVHPFNGEKLPIIPDNFVDIDFGTGAVKITPAHDPNDYECGIRNNLEILVLITDDGYINEVGGQFSGLKRFDARLKVLNALKEKKLFRSEKDHSMTLNICSRSKDIIEPLPKAQWYLNCKEMSENAINVVKNGELEIIPSTFKKTWFSWLDNCQDWCISRQLWWGHRIPVYFVEINNQVSDEFDSRYWVSAYNEEKALEKATKRFNVEKSCINLHQDQDVLDTWFSAALFPISFFGWPNHLDYKKFYPTSLLETGHDILFFWVARMVMVCTKITSQIPFKQIYLHAMIRDAHGRKMSKSLGNVIDPRDVITGASLEKLNDTLDNGLLDEKEINKAKAGQKKDFPNGIPQCGSDAMRFSLCIYTSQSRDINLNVLRIRSVRFFCNKVWNATRFCLECFDQVLEPFELDSFDITSILTDDVNNWILHQLYETVNKCNNCFSSFNLSEVATTLLSFWITKFCDIFVEYVKLYCKKTNEKKHPSNQEHLKVLYFCIHTSLLLLHPLMPFLTEELYQRIAIYNLDRSESITIAKYPTTLQFIKYKNLTVENEVDMLMQTVKEIRSLRAEFSYDTCCDIILEASPIYLNCFKKFTRVIKLFGNAKDVILTGMDDEKINTTCIDWAFSKDVTIKICCNNDKFNVNVQRQKIVDKKESICINLTDLKKKKFDQNFTSHAPDHVINLNNEKIDDLECQLKRLNLIKF</sequence>
<dbReference type="InterPro" id="IPR002300">
    <property type="entry name" value="aa-tRNA-synth_Ia"/>
</dbReference>
<dbReference type="GO" id="GO:0005739">
    <property type="term" value="C:mitochondrion"/>
    <property type="evidence" value="ECO:0007669"/>
    <property type="project" value="UniProtKB-SubCell"/>
</dbReference>
<dbReference type="HAMAP" id="MF_02004">
    <property type="entry name" value="Val_tRNA_synth_type1"/>
    <property type="match status" value="1"/>
</dbReference>
<dbReference type="GO" id="GO:0004832">
    <property type="term" value="F:valine-tRNA ligase activity"/>
    <property type="evidence" value="ECO:0007669"/>
    <property type="project" value="UniProtKB-EC"/>
</dbReference>
<evidence type="ECO:0000256" key="15">
    <source>
        <dbReference type="SAM" id="MobiDB-lite"/>
    </source>
</evidence>
<feature type="compositionally biased region" description="Polar residues" evidence="15">
    <location>
        <begin position="10"/>
        <end position="21"/>
    </location>
</feature>
<dbReference type="SUPFAM" id="SSF47323">
    <property type="entry name" value="Anticodon-binding domain of a subclass of class I aminoacyl-tRNA synthetases"/>
    <property type="match status" value="1"/>
</dbReference>
<dbReference type="InterPro" id="IPR009008">
    <property type="entry name" value="Val/Leu/Ile-tRNA-synth_edit"/>
</dbReference>
<protein>
    <recommendedName>
        <fullName evidence="12">Valine--tRNA ligase, mitochondrial</fullName>
        <ecNumber evidence="4">6.1.1.9</ecNumber>
    </recommendedName>
    <alternativeName>
        <fullName evidence="11">Valyl-tRNA synthetase</fullName>
    </alternativeName>
</protein>
<evidence type="ECO:0000259" key="16">
    <source>
        <dbReference type="Pfam" id="PF00133"/>
    </source>
</evidence>
<dbReference type="NCBIfam" id="TIGR00422">
    <property type="entry name" value="valS"/>
    <property type="match status" value="1"/>
</dbReference>
<dbReference type="GO" id="GO:0005829">
    <property type="term" value="C:cytosol"/>
    <property type="evidence" value="ECO:0007669"/>
    <property type="project" value="TreeGrafter"/>
</dbReference>
<comment type="caution">
    <text evidence="18">The sequence shown here is derived from an EMBL/GenBank/DDBJ whole genome shotgun (WGS) entry which is preliminary data.</text>
</comment>
<organism evidence="18 19">
    <name type="scientific">Intoshia linei</name>
    <dbReference type="NCBI Taxonomy" id="1819745"/>
    <lineage>
        <taxon>Eukaryota</taxon>
        <taxon>Metazoa</taxon>
        <taxon>Spiralia</taxon>
        <taxon>Lophotrochozoa</taxon>
        <taxon>Mesozoa</taxon>
        <taxon>Orthonectida</taxon>
        <taxon>Rhopaluridae</taxon>
        <taxon>Intoshia</taxon>
    </lineage>
</organism>
<dbReference type="GO" id="GO:0005524">
    <property type="term" value="F:ATP binding"/>
    <property type="evidence" value="ECO:0007669"/>
    <property type="project" value="UniProtKB-KW"/>
</dbReference>
<evidence type="ECO:0000256" key="1">
    <source>
        <dbReference type="ARBA" id="ARBA00004173"/>
    </source>
</evidence>
<comment type="similarity">
    <text evidence="3 14">Belongs to the class-I aminoacyl-tRNA synthetase family.</text>
</comment>
<dbReference type="AlphaFoldDB" id="A0A177AYQ6"/>
<dbReference type="NCBIfam" id="NF004349">
    <property type="entry name" value="PRK05729.1"/>
    <property type="match status" value="1"/>
</dbReference>
<keyword evidence="19" id="KW-1185">Reference proteome</keyword>
<dbReference type="SUPFAM" id="SSF52374">
    <property type="entry name" value="Nucleotidylyl transferase"/>
    <property type="match status" value="1"/>
</dbReference>
<dbReference type="CDD" id="cd00817">
    <property type="entry name" value="ValRS_core"/>
    <property type="match status" value="1"/>
</dbReference>
<evidence type="ECO:0000256" key="3">
    <source>
        <dbReference type="ARBA" id="ARBA00005594"/>
    </source>
</evidence>
<dbReference type="InterPro" id="IPR001412">
    <property type="entry name" value="aa-tRNA-synth_I_CS"/>
</dbReference>
<keyword evidence="10 14" id="KW-0030">Aminoacyl-tRNA synthetase</keyword>
<dbReference type="Gene3D" id="1.10.730.10">
    <property type="entry name" value="Isoleucyl-tRNA Synthetase, Domain 1"/>
    <property type="match status" value="1"/>
</dbReference>
<dbReference type="PROSITE" id="PS00178">
    <property type="entry name" value="AA_TRNA_LIGASE_I"/>
    <property type="match status" value="1"/>
</dbReference>
<evidence type="ECO:0000256" key="2">
    <source>
        <dbReference type="ARBA" id="ARBA00004496"/>
    </source>
</evidence>
<feature type="domain" description="Aminoacyl-tRNA synthetase class Ia" evidence="16">
    <location>
        <begin position="93"/>
        <end position="706"/>
    </location>
</feature>
<evidence type="ECO:0000256" key="14">
    <source>
        <dbReference type="RuleBase" id="RU363035"/>
    </source>
</evidence>
<dbReference type="PANTHER" id="PTHR11946:SF109">
    <property type="entry name" value="VALINE--TRNA LIGASE"/>
    <property type="match status" value="1"/>
</dbReference>
<gene>
    <name evidence="18" type="ORF">A3Q56_05631</name>
</gene>
<evidence type="ECO:0000259" key="17">
    <source>
        <dbReference type="Pfam" id="PF08264"/>
    </source>
</evidence>
<evidence type="ECO:0000313" key="18">
    <source>
        <dbReference type="EMBL" id="OAF66632.1"/>
    </source>
</evidence>
<feature type="domain" description="Methionyl/Valyl/Leucyl/Isoleucyl-tRNA synthetase anticodon-binding" evidence="17">
    <location>
        <begin position="756"/>
        <end position="900"/>
    </location>
</feature>
<dbReference type="InterPro" id="IPR009080">
    <property type="entry name" value="tRNAsynth_Ia_anticodon-bd"/>
</dbReference>
<comment type="subcellular location">
    <subcellularLocation>
        <location evidence="2">Cytoplasm</location>
    </subcellularLocation>
    <subcellularLocation>
        <location evidence="1">Mitochondrion</location>
    </subcellularLocation>
</comment>
<evidence type="ECO:0000256" key="5">
    <source>
        <dbReference type="ARBA" id="ARBA00022490"/>
    </source>
</evidence>
<dbReference type="FunFam" id="3.40.50.620:FF:000078">
    <property type="entry name" value="Valine--tRNA ligase, mitochondrial"/>
    <property type="match status" value="1"/>
</dbReference>
<evidence type="ECO:0000256" key="6">
    <source>
        <dbReference type="ARBA" id="ARBA00022598"/>
    </source>
</evidence>
<dbReference type="EMBL" id="LWCA01000875">
    <property type="protein sequence ID" value="OAF66632.1"/>
    <property type="molecule type" value="Genomic_DNA"/>
</dbReference>
<evidence type="ECO:0000256" key="4">
    <source>
        <dbReference type="ARBA" id="ARBA00013169"/>
    </source>
</evidence>
<reference evidence="18 19" key="1">
    <citation type="submission" date="2016-04" db="EMBL/GenBank/DDBJ databases">
        <title>The genome of Intoshia linei affirms orthonectids as highly simplified spiralians.</title>
        <authorList>
            <person name="Mikhailov K.V."/>
            <person name="Slusarev G.S."/>
            <person name="Nikitin M.A."/>
            <person name="Logacheva M.D."/>
            <person name="Penin A."/>
            <person name="Aleoshin V."/>
            <person name="Panchin Y.V."/>
        </authorList>
    </citation>
    <scope>NUCLEOTIDE SEQUENCE [LARGE SCALE GENOMIC DNA]</scope>
    <source>
        <strain evidence="18">Intl2013</strain>
        <tissue evidence="18">Whole animal</tissue>
    </source>
</reference>
<evidence type="ECO:0000256" key="7">
    <source>
        <dbReference type="ARBA" id="ARBA00022741"/>
    </source>
</evidence>
<keyword evidence="8 14" id="KW-0067">ATP-binding</keyword>
<keyword evidence="9 14" id="KW-0648">Protein biosynthesis</keyword>
<keyword evidence="7 14" id="KW-0547">Nucleotide-binding</keyword>
<dbReference type="OrthoDB" id="629407at2759"/>
<dbReference type="CDD" id="cd07962">
    <property type="entry name" value="Anticodon_Ia_Val"/>
    <property type="match status" value="1"/>
</dbReference>
<dbReference type="Proteomes" id="UP000078046">
    <property type="component" value="Unassembled WGS sequence"/>
</dbReference>
<evidence type="ECO:0000256" key="9">
    <source>
        <dbReference type="ARBA" id="ARBA00022917"/>
    </source>
</evidence>
<name>A0A177AYQ6_9BILA</name>
<evidence type="ECO:0000256" key="10">
    <source>
        <dbReference type="ARBA" id="ARBA00023146"/>
    </source>
</evidence>
<evidence type="ECO:0000313" key="19">
    <source>
        <dbReference type="Proteomes" id="UP000078046"/>
    </source>
</evidence>
<dbReference type="SUPFAM" id="SSF50677">
    <property type="entry name" value="ValRS/IleRS/LeuRS editing domain"/>
    <property type="match status" value="1"/>
</dbReference>
<accession>A0A177AYQ6</accession>
<dbReference type="EC" id="6.1.1.9" evidence="4"/>
<dbReference type="GO" id="GO:0002161">
    <property type="term" value="F:aminoacyl-tRNA deacylase activity"/>
    <property type="evidence" value="ECO:0007669"/>
    <property type="project" value="InterPro"/>
</dbReference>
<dbReference type="Pfam" id="PF08264">
    <property type="entry name" value="Anticodon_1"/>
    <property type="match status" value="1"/>
</dbReference>
<keyword evidence="5" id="KW-0963">Cytoplasm</keyword>
<proteinExistence type="inferred from homology"/>
<dbReference type="Gene3D" id="3.40.50.620">
    <property type="entry name" value="HUPs"/>
    <property type="match status" value="2"/>
</dbReference>
<evidence type="ECO:0000256" key="12">
    <source>
        <dbReference type="ARBA" id="ARBA00040837"/>
    </source>
</evidence>
<comment type="catalytic activity">
    <reaction evidence="13">
        <text>tRNA(Val) + L-valine + ATP = L-valyl-tRNA(Val) + AMP + diphosphate</text>
        <dbReference type="Rhea" id="RHEA:10704"/>
        <dbReference type="Rhea" id="RHEA-COMP:9672"/>
        <dbReference type="Rhea" id="RHEA-COMP:9708"/>
        <dbReference type="ChEBI" id="CHEBI:30616"/>
        <dbReference type="ChEBI" id="CHEBI:33019"/>
        <dbReference type="ChEBI" id="CHEBI:57762"/>
        <dbReference type="ChEBI" id="CHEBI:78442"/>
        <dbReference type="ChEBI" id="CHEBI:78537"/>
        <dbReference type="ChEBI" id="CHEBI:456215"/>
        <dbReference type="EC" id="6.1.1.9"/>
    </reaction>
</comment>
<dbReference type="InterPro" id="IPR014729">
    <property type="entry name" value="Rossmann-like_a/b/a_fold"/>
</dbReference>
<dbReference type="InterPro" id="IPR002303">
    <property type="entry name" value="Valyl-tRNA_ligase"/>
</dbReference>
<dbReference type="Gene3D" id="3.90.740.10">
    <property type="entry name" value="Valyl/Leucyl/Isoleucyl-tRNA synthetase, editing domain"/>
    <property type="match status" value="1"/>
</dbReference>
<dbReference type="InterPro" id="IPR013155">
    <property type="entry name" value="M/V/L/I-tRNA-synth_anticd-bd"/>
</dbReference>